<dbReference type="EC" id="2.5.1.60" evidence="6"/>
<comment type="catalytic activity">
    <reaction evidence="5 6">
        <text>geranylgeranyl diphosphate + L-cysteinyl-[protein] = S-geranylgeranyl-L-cysteinyl-[protein] + diphosphate</text>
        <dbReference type="Rhea" id="RHEA:21240"/>
        <dbReference type="Rhea" id="RHEA-COMP:10131"/>
        <dbReference type="Rhea" id="RHEA-COMP:11537"/>
        <dbReference type="ChEBI" id="CHEBI:29950"/>
        <dbReference type="ChEBI" id="CHEBI:33019"/>
        <dbReference type="ChEBI" id="CHEBI:57533"/>
        <dbReference type="ChEBI" id="CHEBI:86021"/>
        <dbReference type="EC" id="2.5.1.60"/>
    </reaction>
</comment>
<dbReference type="GO" id="GO:0097354">
    <property type="term" value="P:prenylation"/>
    <property type="evidence" value="ECO:0007669"/>
    <property type="project" value="UniProtKB-UniRule"/>
</dbReference>
<evidence type="ECO:0000256" key="6">
    <source>
        <dbReference type="RuleBase" id="RU367120"/>
    </source>
</evidence>
<dbReference type="VEuPathDB" id="VectorBase:AFUN011229"/>
<keyword evidence="3 6" id="KW-0808">Transferase</keyword>
<dbReference type="Pfam" id="PF01239">
    <property type="entry name" value="PPTA"/>
    <property type="match status" value="4"/>
</dbReference>
<sequence>MHGRLKVRTSAEEAARKKLEQQQKVKMFRAAMGRIFEKKTAQEYDTEMMELTAKLLGNNPDIATLWNLRRMCILALKELNVDDIQSVFDKDLGFTEMCLMVNPKSYCAWHHRCWILENAPKADWQKEVELCTKYLKLDERNFHCWDYRRYVVEKAGVTPEKEFTFCTEKIEKNFSNYSSWHYRSKLLPVLYPNVDDPSRPISEEKLKEELELVLTAAFTDPNDSSAWFYQRWLLGYSQPELDLAACRIDAKQNLAVLSFSVPIDLASGGFELIVSCCDMCNDTTKWMAANEGNTFDTTWIMKGSFVINEERDSTVTLLTPDKTKHVLEIHTTSTEVAVGIKKPKFGYEFGSAIVDVLKAQLESCKELLEYEPDSKWTLLTAALLMKAIDRRGYYETIRQHLTKLETVDALRKGYYLDLASKWSIENRLAEWIEAGNLRSEIDLSGLQLTVVNYVQYFVTADAINLSTNRLIDRNLGVLRELVFCRKLNLANNALRTGATVEKLSFVHEIILKGNEEFVKNEAMVEELQTKVKSLVL</sequence>
<dbReference type="EnsemblMetazoa" id="AFUN011229-RA">
    <property type="protein sequence ID" value="AFUN011229-PA"/>
    <property type="gene ID" value="AFUN011229"/>
</dbReference>
<keyword evidence="2 6" id="KW-0637">Prenyltransferase</keyword>
<name>A0A182RY56_ANOFN</name>
<dbReference type="GO" id="GO:0004663">
    <property type="term" value="F:Rab geranylgeranyltransferase activity"/>
    <property type="evidence" value="ECO:0007669"/>
    <property type="project" value="UniProtKB-UniRule"/>
</dbReference>
<evidence type="ECO:0000256" key="2">
    <source>
        <dbReference type="ARBA" id="ARBA00022602"/>
    </source>
</evidence>
<dbReference type="STRING" id="62324.A0A182RY56"/>
<protein>
    <recommendedName>
        <fullName evidence="6">Geranylgeranyl transferase type-2 subunit alpha</fullName>
        <ecNumber evidence="6">2.5.1.60</ecNumber>
    </recommendedName>
    <alternativeName>
        <fullName evidence="6">Geranylgeranyl transferase type II subunit alpha</fullName>
    </alternativeName>
</protein>
<evidence type="ECO:0000256" key="5">
    <source>
        <dbReference type="ARBA" id="ARBA00047658"/>
    </source>
</evidence>
<dbReference type="InterPro" id="IPR002088">
    <property type="entry name" value="Prenyl_trans_a"/>
</dbReference>
<comment type="function">
    <text evidence="6">Catalyzes the transfer of a geranyl-geranyl moiety from geranyl-geranyl pyrophosphate to cysteines occuring in specific C-terminal amino acid sequences.</text>
</comment>
<dbReference type="VEuPathDB" id="VectorBase:AFUN2_008432"/>
<comment type="similarity">
    <text evidence="1 6">Belongs to the protein prenyltransferase subunit alpha family.</text>
</comment>
<reference evidence="7" key="1">
    <citation type="submission" date="2020-05" db="UniProtKB">
        <authorList>
            <consortium name="EnsemblMetazoa"/>
        </authorList>
    </citation>
    <scope>IDENTIFICATION</scope>
    <source>
        <strain evidence="7">FUMOZ</strain>
    </source>
</reference>
<dbReference type="PROSITE" id="PS51147">
    <property type="entry name" value="PFTA"/>
    <property type="match status" value="4"/>
</dbReference>
<dbReference type="PANTHER" id="PTHR11129:SF2">
    <property type="entry name" value="GERANYLGERANYL TRANSFERASE TYPE-2 SUBUNIT ALPHA"/>
    <property type="match status" value="1"/>
</dbReference>
<evidence type="ECO:0000256" key="3">
    <source>
        <dbReference type="ARBA" id="ARBA00022679"/>
    </source>
</evidence>
<keyword evidence="4" id="KW-0677">Repeat</keyword>
<organism evidence="7">
    <name type="scientific">Anopheles funestus</name>
    <name type="common">African malaria mosquito</name>
    <dbReference type="NCBI Taxonomy" id="62324"/>
    <lineage>
        <taxon>Eukaryota</taxon>
        <taxon>Metazoa</taxon>
        <taxon>Ecdysozoa</taxon>
        <taxon>Arthropoda</taxon>
        <taxon>Hexapoda</taxon>
        <taxon>Insecta</taxon>
        <taxon>Pterygota</taxon>
        <taxon>Neoptera</taxon>
        <taxon>Endopterygota</taxon>
        <taxon>Diptera</taxon>
        <taxon>Nematocera</taxon>
        <taxon>Culicoidea</taxon>
        <taxon>Culicidae</taxon>
        <taxon>Anophelinae</taxon>
        <taxon>Anopheles</taxon>
    </lineage>
</organism>
<dbReference type="Gene3D" id="2.60.40.1130">
    <property type="entry name" value="Rab geranylgeranyltransferase alpha-subunit, insert domain"/>
    <property type="match status" value="1"/>
</dbReference>
<evidence type="ECO:0000313" key="7">
    <source>
        <dbReference type="EnsemblMetazoa" id="AFUN011229-PA"/>
    </source>
</evidence>
<dbReference type="PANTHER" id="PTHR11129">
    <property type="entry name" value="PROTEIN FARNESYLTRANSFERASE ALPHA SUBUNIT/RAB GERANYLGERANYL TRANSFERASE ALPHA SUBUNIT"/>
    <property type="match status" value="1"/>
</dbReference>
<accession>A0A182RY56</accession>
<dbReference type="Gene3D" id="1.25.40.120">
    <property type="entry name" value="Protein prenylyltransferase"/>
    <property type="match status" value="1"/>
</dbReference>
<proteinExistence type="inferred from homology"/>
<dbReference type="AlphaFoldDB" id="A0A182RY56"/>
<dbReference type="FunFam" id="1.25.40.120:FF:000001">
    <property type="entry name" value="Geranylgeranyl transferase type-2 subunit alpha"/>
    <property type="match status" value="1"/>
</dbReference>
<dbReference type="GO" id="GO:0005968">
    <property type="term" value="C:Rab-protein geranylgeranyltransferase complex"/>
    <property type="evidence" value="ECO:0007669"/>
    <property type="project" value="TreeGrafter"/>
</dbReference>
<dbReference type="SUPFAM" id="SSF48439">
    <property type="entry name" value="Protein prenylyltransferase"/>
    <property type="match status" value="1"/>
</dbReference>
<evidence type="ECO:0000256" key="4">
    <source>
        <dbReference type="ARBA" id="ARBA00022737"/>
    </source>
</evidence>
<evidence type="ECO:0000256" key="1">
    <source>
        <dbReference type="ARBA" id="ARBA00006734"/>
    </source>
</evidence>